<keyword evidence="2 3" id="KW-0067">ATP-binding</keyword>
<sequence length="1093" mass="116276">MATPLNDVYSLRAATDAELHIAVVHGPHAGMVLPASAAALGRADLPDDQFVSWQHLRLRQLRGALRVRDVGSVNGLWLRCGGCFWRRRRRLVWYPRARIRIGTTVLQLRRLPRQLQVPQPHAGGFLLQSLYVLLPLVAMAGFLLTDQGWSMMLISAPMLGLMMLRSYPSGRGASPGRLPDPATLALACAMVGEHKPNTKNCLRAWPGIRRFHATRIRPDERITITGPNAQTTGRWLCAQLLATAQARVQPVSGGAHLLWDEGQNQAWLMWATTKPATRCIRAPRRVAEISDSWWRQIFTPATLQATQERQGPACIALASLLDLEAGPTFASQLQEPKAATKFTQAGAAFSKAKPAKFTQADPSASAKSPTQLRACLGVGDCGQAWVDLVADGPHALVVGTTGAGKSELLTSWLLQLAWAHSPSALQLILVDYKGGTCLGPLKRLPHCVDLLTDLEPAATARAIEAISAQLRRREQILRKSNCKDITEYEQLRHHQPSLAPLARMLVVVDEFATLAATQEELLEHLLRLAAQGRSLGMHLILATQHPHGALSTSITANAALRVCLRMLDASEGAPLLGHGDLPDLPRAPGFLCLSTQRGHFRCPYAGTAQESAVWIDACVKAAQALPPCQSPWLAPPPANLTFTQAQQLLTAHGAPAPAKGLATSLVSTRQNLALALCDLPEQLAYGAFNWDSATPLGIFGTSASGRTAALRQLASSAAQAGLVTHVIGADLNQLALPNAALAGSQLDTFHPCEVLRLTQLALEGKLRGQLLLIDDLDCVGEAIDTVLGLGEGRDVLEKLVNASRRGLFALALAGDLANAPMRWCANISQRLYLGVCSDTLADQAGLKRCQQAPNQVGAGVLTLASHWCAAQILLAPVLPTSAANLPASVVDSPASASDLPVNPSDTTTALAAAPVVALPEIVPTCPPWALGLGGDQAQPWCPQLSQGLAIIGPAGSGRSTALARVYDILQATDPTLAQHAIFIDNLDQACPSAINTVETALDAGTPVFATALTSRAANTYSGVLAQLRSLSPLLLLAPGLGEGTQLANVRLTRWLDPHRQHLPGRGLVIASSQITPIQICQNTSPTFAANPQV</sequence>
<evidence type="ECO:0000256" key="3">
    <source>
        <dbReference type="PROSITE-ProRule" id="PRU00289"/>
    </source>
</evidence>
<dbReference type="PANTHER" id="PTHR22683:SF1">
    <property type="entry name" value="TYPE VII SECRETION SYSTEM PROTEIN ESSC"/>
    <property type="match status" value="1"/>
</dbReference>
<feature type="transmembrane region" description="Helical" evidence="4">
    <location>
        <begin position="122"/>
        <end position="143"/>
    </location>
</feature>
<dbReference type="Gene3D" id="3.40.50.300">
    <property type="entry name" value="P-loop containing nucleotide triphosphate hydrolases"/>
    <property type="match status" value="1"/>
</dbReference>
<dbReference type="PANTHER" id="PTHR22683">
    <property type="entry name" value="SPORULATION PROTEIN RELATED"/>
    <property type="match status" value="1"/>
</dbReference>
<protein>
    <submittedName>
        <fullName evidence="6">FtsK/SpoIIIE domain-containing protein</fullName>
    </submittedName>
</protein>
<dbReference type="SUPFAM" id="SSF52540">
    <property type="entry name" value="P-loop containing nucleoside triphosphate hydrolases"/>
    <property type="match status" value="1"/>
</dbReference>
<dbReference type="EMBL" id="CP097095">
    <property type="protein sequence ID" value="UQF79277.1"/>
    <property type="molecule type" value="Genomic_DNA"/>
</dbReference>
<dbReference type="SUPFAM" id="SSF49879">
    <property type="entry name" value="SMAD/FHA domain"/>
    <property type="match status" value="1"/>
</dbReference>
<evidence type="ECO:0000256" key="2">
    <source>
        <dbReference type="ARBA" id="ARBA00022840"/>
    </source>
</evidence>
<dbReference type="Pfam" id="PF01580">
    <property type="entry name" value="FtsK_SpoIIIE"/>
    <property type="match status" value="1"/>
</dbReference>
<dbReference type="InterPro" id="IPR002543">
    <property type="entry name" value="FtsK_dom"/>
</dbReference>
<accession>A0A9E7D4P3</accession>
<gene>
    <name evidence="6" type="ORF">M3I41_06720</name>
</gene>
<reference evidence="6" key="1">
    <citation type="submission" date="2022-05" db="EMBL/GenBank/DDBJ databases">
        <title>Using nanopore sequencing to obtain complete genomes from saliva samples.</title>
        <authorList>
            <person name="Baker J.L."/>
        </authorList>
    </citation>
    <scope>NUCLEOTIDE SEQUENCE</scope>
    <source>
        <strain evidence="6">JCVI-JB-Ag32</strain>
    </source>
</reference>
<name>A0A9E7D4P3_9ACTO</name>
<dbReference type="PROSITE" id="PS50901">
    <property type="entry name" value="FTSK"/>
    <property type="match status" value="1"/>
</dbReference>
<evidence type="ECO:0000256" key="1">
    <source>
        <dbReference type="ARBA" id="ARBA00022741"/>
    </source>
</evidence>
<evidence type="ECO:0000313" key="6">
    <source>
        <dbReference type="EMBL" id="UQF79277.1"/>
    </source>
</evidence>
<evidence type="ECO:0000313" key="7">
    <source>
        <dbReference type="Proteomes" id="UP000830236"/>
    </source>
</evidence>
<keyword evidence="4" id="KW-1133">Transmembrane helix</keyword>
<dbReference type="KEGG" id="agh:M3I41_06720"/>
<dbReference type="CDD" id="cd01127">
    <property type="entry name" value="TrwB_TraG_TraD_VirD4"/>
    <property type="match status" value="1"/>
</dbReference>
<keyword evidence="4" id="KW-0472">Membrane</keyword>
<dbReference type="GO" id="GO:0003677">
    <property type="term" value="F:DNA binding"/>
    <property type="evidence" value="ECO:0007669"/>
    <property type="project" value="InterPro"/>
</dbReference>
<feature type="domain" description="FtsK" evidence="5">
    <location>
        <begin position="381"/>
        <end position="573"/>
    </location>
</feature>
<evidence type="ECO:0000259" key="5">
    <source>
        <dbReference type="PROSITE" id="PS50901"/>
    </source>
</evidence>
<dbReference type="Proteomes" id="UP000830236">
    <property type="component" value="Chromosome"/>
</dbReference>
<dbReference type="AlphaFoldDB" id="A0A9E7D4P3"/>
<dbReference type="Gene3D" id="2.60.200.20">
    <property type="match status" value="1"/>
</dbReference>
<dbReference type="InterPro" id="IPR027417">
    <property type="entry name" value="P-loop_NTPase"/>
</dbReference>
<organism evidence="6 7">
    <name type="scientific">Actinomyces graevenitzii</name>
    <dbReference type="NCBI Taxonomy" id="55565"/>
    <lineage>
        <taxon>Bacteria</taxon>
        <taxon>Bacillati</taxon>
        <taxon>Actinomycetota</taxon>
        <taxon>Actinomycetes</taxon>
        <taxon>Actinomycetales</taxon>
        <taxon>Actinomycetaceae</taxon>
        <taxon>Actinomyces</taxon>
    </lineage>
</organism>
<dbReference type="InterPro" id="IPR008984">
    <property type="entry name" value="SMAD_FHA_dom_sf"/>
</dbReference>
<keyword evidence="1 3" id="KW-0547">Nucleotide-binding</keyword>
<feature type="binding site" evidence="3">
    <location>
        <begin position="399"/>
        <end position="406"/>
    </location>
    <ligand>
        <name>ATP</name>
        <dbReference type="ChEBI" id="CHEBI:30616"/>
    </ligand>
</feature>
<proteinExistence type="predicted"/>
<keyword evidence="4" id="KW-0812">Transmembrane</keyword>
<evidence type="ECO:0000256" key="4">
    <source>
        <dbReference type="SAM" id="Phobius"/>
    </source>
</evidence>
<dbReference type="InterPro" id="IPR050206">
    <property type="entry name" value="FtsK/SpoIIIE/SftA"/>
</dbReference>
<dbReference type="GO" id="GO:0005524">
    <property type="term" value="F:ATP binding"/>
    <property type="evidence" value="ECO:0007669"/>
    <property type="project" value="UniProtKB-UniRule"/>
</dbReference>